<name>A0A5B7HKN9_PORTR</name>
<evidence type="ECO:0000256" key="1">
    <source>
        <dbReference type="SAM" id="MobiDB-lite"/>
    </source>
</evidence>
<comment type="caution">
    <text evidence="2">The sequence shown here is derived from an EMBL/GenBank/DDBJ whole genome shotgun (WGS) entry which is preliminary data.</text>
</comment>
<dbReference type="PRINTS" id="PR01217">
    <property type="entry name" value="PRICHEXTENSN"/>
</dbReference>
<dbReference type="Proteomes" id="UP000324222">
    <property type="component" value="Unassembled WGS sequence"/>
</dbReference>
<organism evidence="2 3">
    <name type="scientific">Portunus trituberculatus</name>
    <name type="common">Swimming crab</name>
    <name type="synonym">Neptunus trituberculatus</name>
    <dbReference type="NCBI Taxonomy" id="210409"/>
    <lineage>
        <taxon>Eukaryota</taxon>
        <taxon>Metazoa</taxon>
        <taxon>Ecdysozoa</taxon>
        <taxon>Arthropoda</taxon>
        <taxon>Crustacea</taxon>
        <taxon>Multicrustacea</taxon>
        <taxon>Malacostraca</taxon>
        <taxon>Eumalacostraca</taxon>
        <taxon>Eucarida</taxon>
        <taxon>Decapoda</taxon>
        <taxon>Pleocyemata</taxon>
        <taxon>Brachyura</taxon>
        <taxon>Eubrachyura</taxon>
        <taxon>Portunoidea</taxon>
        <taxon>Portunidae</taxon>
        <taxon>Portuninae</taxon>
        <taxon>Portunus</taxon>
    </lineage>
</organism>
<feature type="region of interest" description="Disordered" evidence="1">
    <location>
        <begin position="1"/>
        <end position="37"/>
    </location>
</feature>
<proteinExistence type="predicted"/>
<sequence length="175" mass="19007">MSLPPPPPSPPPPPLPPPPPPPPQPPPPQYLPLPLSLKGTTPVSAVRRWLDKATHRPSRPRVAIKLDAVSCLQRIRLHQVQDPPVLATRALLAAMEDRSGRPRRHSAMPLHSPQILPASTLPAFLLFLSFTSSLPLFLLSTTFNTSSSFLPHSSIPPSLPPSFPPSFPPSLPSRH</sequence>
<dbReference type="AlphaFoldDB" id="A0A5B7HKN9"/>
<dbReference type="SUPFAM" id="SSF101447">
    <property type="entry name" value="Formin homology 2 domain (FH2 domain)"/>
    <property type="match status" value="1"/>
</dbReference>
<evidence type="ECO:0000313" key="3">
    <source>
        <dbReference type="Proteomes" id="UP000324222"/>
    </source>
</evidence>
<gene>
    <name evidence="2" type="ORF">E2C01_067760</name>
</gene>
<accession>A0A5B7HKN9</accession>
<keyword evidence="3" id="KW-1185">Reference proteome</keyword>
<reference evidence="2 3" key="1">
    <citation type="submission" date="2019-05" db="EMBL/GenBank/DDBJ databases">
        <title>Another draft genome of Portunus trituberculatus and its Hox gene families provides insights of decapod evolution.</title>
        <authorList>
            <person name="Jeong J.-H."/>
            <person name="Song I."/>
            <person name="Kim S."/>
            <person name="Choi T."/>
            <person name="Kim D."/>
            <person name="Ryu S."/>
            <person name="Kim W."/>
        </authorList>
    </citation>
    <scope>NUCLEOTIDE SEQUENCE [LARGE SCALE GENOMIC DNA]</scope>
    <source>
        <tissue evidence="2">Muscle</tissue>
    </source>
</reference>
<evidence type="ECO:0000313" key="2">
    <source>
        <dbReference type="EMBL" id="MPC73431.1"/>
    </source>
</evidence>
<protein>
    <submittedName>
        <fullName evidence="2">Uncharacterized protein</fullName>
    </submittedName>
</protein>
<dbReference type="EMBL" id="VSRR010036780">
    <property type="protein sequence ID" value="MPC73431.1"/>
    <property type="molecule type" value="Genomic_DNA"/>
</dbReference>
<feature type="compositionally biased region" description="Pro residues" evidence="1">
    <location>
        <begin position="1"/>
        <end position="31"/>
    </location>
</feature>